<evidence type="ECO:0000313" key="2">
    <source>
        <dbReference type="Proteomes" id="UP001279553"/>
    </source>
</evidence>
<proteinExistence type="predicted"/>
<evidence type="ECO:0008006" key="3">
    <source>
        <dbReference type="Google" id="ProtNLM"/>
    </source>
</evidence>
<dbReference type="EMBL" id="JAWXYB010000018">
    <property type="protein sequence ID" value="MDX5930100.1"/>
    <property type="molecule type" value="Genomic_DNA"/>
</dbReference>
<keyword evidence="2" id="KW-1185">Reference proteome</keyword>
<name>A0AAW9DM74_ACIAO</name>
<sequence>MFYNLKRRMGRWRLERSIHGVFETPPIRVSSAPWAVVSMVGDADIAMYLLAIKTFYRKLGAGKIVAIVSRNMKEDDLDKIKYHVSGIEIQIIDEIEVSGYQRGGCWERLIYILNRLDHEFVIQLDCDTITIGNDIDEIIKRVESNVSFAYADGNRPVMSMAAAGIEARLSKSNYVGLALERSFCDWPKADHLMYCRGSAAIAGFAKGSGDLNSLEFFYTNMKMSLQDRWQEWGTEQCASNFMIANSANVSMLPFPAYATYPGCGSDREVKMFHFLGSVRYRDGYYGRKGKAIINGELRTESRRIAG</sequence>
<dbReference type="Proteomes" id="UP001279553">
    <property type="component" value="Unassembled WGS sequence"/>
</dbReference>
<dbReference type="SUPFAM" id="SSF53448">
    <property type="entry name" value="Nucleotide-diphospho-sugar transferases"/>
    <property type="match status" value="1"/>
</dbReference>
<dbReference type="AlphaFoldDB" id="A0AAW9DM74"/>
<evidence type="ECO:0000313" key="1">
    <source>
        <dbReference type="EMBL" id="MDX5930100.1"/>
    </source>
</evidence>
<comment type="caution">
    <text evidence="1">The sequence shown here is derived from an EMBL/GenBank/DDBJ whole genome shotgun (WGS) entry which is preliminary data.</text>
</comment>
<organism evidence="1 2">
    <name type="scientific">Acidiphilium acidophilum</name>
    <name type="common">Thiobacillus acidophilus</name>
    <dbReference type="NCBI Taxonomy" id="76588"/>
    <lineage>
        <taxon>Bacteria</taxon>
        <taxon>Pseudomonadati</taxon>
        <taxon>Pseudomonadota</taxon>
        <taxon>Alphaproteobacteria</taxon>
        <taxon>Acetobacterales</taxon>
        <taxon>Acidocellaceae</taxon>
        <taxon>Acidiphilium</taxon>
    </lineage>
</organism>
<protein>
    <recommendedName>
        <fullName evidence="3">Glycosyltransferase</fullName>
    </recommendedName>
</protein>
<gene>
    <name evidence="1" type="ORF">SIL87_04885</name>
</gene>
<reference evidence="1 2" key="1">
    <citation type="submission" date="2023-11" db="EMBL/GenBank/DDBJ databases">
        <title>MicrobeMod: A computational toolkit for identifying prokaryotic methylation and restriction-modification with nanopore sequencing.</title>
        <authorList>
            <person name="Crits-Christoph A."/>
            <person name="Kang S.C."/>
            <person name="Lee H."/>
            <person name="Ostrov N."/>
        </authorList>
    </citation>
    <scope>NUCLEOTIDE SEQUENCE [LARGE SCALE GENOMIC DNA]</scope>
    <source>
        <strain evidence="1 2">DSMZ 700</strain>
    </source>
</reference>
<accession>A0AAW9DM74</accession>
<dbReference type="RefSeq" id="WP_319613066.1">
    <property type="nucleotide sequence ID" value="NZ_JAWXYB010000018.1"/>
</dbReference>
<dbReference type="InterPro" id="IPR029044">
    <property type="entry name" value="Nucleotide-diphossugar_trans"/>
</dbReference>